<dbReference type="Proteomes" id="UP000285710">
    <property type="component" value="Unassembled WGS sequence"/>
</dbReference>
<dbReference type="AlphaFoldDB" id="A0A443IVB6"/>
<sequence length="152" mass="16846">MITITLEHPVQEDLALLHERHTAAMHADTPPESIHMLPADALAAPGILFYVMREDRAPVGMGALKRIDAIHAEIKSMHVLVEMRGRGLARMLLGHLVTEAREHGYHRLSLETGTQASFGPARALYLNAGFEECPPFEGYSLDPNSVYLTIRL</sequence>
<dbReference type="InterPro" id="IPR050832">
    <property type="entry name" value="Bact_Acetyltransf"/>
</dbReference>
<dbReference type="CDD" id="cd04301">
    <property type="entry name" value="NAT_SF"/>
    <property type="match status" value="1"/>
</dbReference>
<reference evidence="6 7" key="1">
    <citation type="submission" date="2019-01" db="EMBL/GenBank/DDBJ databases">
        <title>Sinorhodobacter populi sp. nov. isolated from the symptomatic bark tissue of Populus euramericana canker.</title>
        <authorList>
            <person name="Xu G."/>
        </authorList>
    </citation>
    <scope>NUCLEOTIDE SEQUENCE [LARGE SCALE GENOMIC DNA]</scope>
    <source>
        <strain evidence="5 6">07D10-4-3</strain>
        <strain evidence="4 7">2D-5</strain>
    </source>
</reference>
<evidence type="ECO:0000313" key="4">
    <source>
        <dbReference type="EMBL" id="RWR12058.1"/>
    </source>
</evidence>
<evidence type="ECO:0000259" key="3">
    <source>
        <dbReference type="PROSITE" id="PS51186"/>
    </source>
</evidence>
<comment type="caution">
    <text evidence="4">The sequence shown here is derived from an EMBL/GenBank/DDBJ whole genome shotgun (WGS) entry which is preliminary data.</text>
</comment>
<dbReference type="Proteomes" id="UP000284451">
    <property type="component" value="Unassembled WGS sequence"/>
</dbReference>
<keyword evidence="7" id="KW-1185">Reference proteome</keyword>
<evidence type="ECO:0000256" key="2">
    <source>
        <dbReference type="ARBA" id="ARBA00023315"/>
    </source>
</evidence>
<organism evidence="4 7">
    <name type="scientific">Paenirhodobacter populi</name>
    <dbReference type="NCBI Taxonomy" id="2306993"/>
    <lineage>
        <taxon>Bacteria</taxon>
        <taxon>Pseudomonadati</taxon>
        <taxon>Pseudomonadota</taxon>
        <taxon>Alphaproteobacteria</taxon>
        <taxon>Rhodobacterales</taxon>
        <taxon>Rhodobacter group</taxon>
        <taxon>Paenirhodobacter</taxon>
    </lineage>
</organism>
<reference evidence="6 7" key="2">
    <citation type="submission" date="2019-01" db="EMBL/GenBank/DDBJ databases">
        <authorList>
            <person name="Li Y."/>
        </authorList>
    </citation>
    <scope>NUCLEOTIDE SEQUENCE [LARGE SCALE GENOMIC DNA]</scope>
    <source>
        <strain evidence="5 6">07D10-4-3</strain>
        <strain evidence="4 7">2D-5</strain>
    </source>
</reference>
<feature type="domain" description="N-acetyltransferase" evidence="3">
    <location>
        <begin position="4"/>
        <end position="152"/>
    </location>
</feature>
<dbReference type="RefSeq" id="WP_128181429.1">
    <property type="nucleotide sequence ID" value="NZ_SAUV01000003.1"/>
</dbReference>
<gene>
    <name evidence="5" type="ORF">D2T29_13375</name>
    <name evidence="4" type="ORF">D2T33_10245</name>
</gene>
<dbReference type="PANTHER" id="PTHR43877:SF5">
    <property type="entry name" value="BLL8307 PROTEIN"/>
    <property type="match status" value="1"/>
</dbReference>
<dbReference type="PANTHER" id="PTHR43877">
    <property type="entry name" value="AMINOALKYLPHOSPHONATE N-ACETYLTRANSFERASE-RELATED-RELATED"/>
    <property type="match status" value="1"/>
</dbReference>
<dbReference type="Pfam" id="PF00583">
    <property type="entry name" value="Acetyltransf_1"/>
    <property type="match status" value="1"/>
</dbReference>
<evidence type="ECO:0000313" key="7">
    <source>
        <dbReference type="Proteomes" id="UP000285710"/>
    </source>
</evidence>
<accession>A0A443IVB6</accession>
<dbReference type="Gene3D" id="3.40.630.30">
    <property type="match status" value="1"/>
</dbReference>
<dbReference type="InterPro" id="IPR016181">
    <property type="entry name" value="Acyl_CoA_acyltransferase"/>
</dbReference>
<dbReference type="InterPro" id="IPR000182">
    <property type="entry name" value="GNAT_dom"/>
</dbReference>
<evidence type="ECO:0000256" key="1">
    <source>
        <dbReference type="ARBA" id="ARBA00022679"/>
    </source>
</evidence>
<keyword evidence="2" id="KW-0012">Acyltransferase</keyword>
<accession>A0A443KBH0</accession>
<dbReference type="GO" id="GO:0016747">
    <property type="term" value="F:acyltransferase activity, transferring groups other than amino-acyl groups"/>
    <property type="evidence" value="ECO:0007669"/>
    <property type="project" value="InterPro"/>
</dbReference>
<dbReference type="EMBL" id="SAUY01000017">
    <property type="protein sequence ID" value="RWR30159.1"/>
    <property type="molecule type" value="Genomic_DNA"/>
</dbReference>
<dbReference type="EMBL" id="SAUW01000009">
    <property type="protein sequence ID" value="RWR12058.1"/>
    <property type="molecule type" value="Genomic_DNA"/>
</dbReference>
<evidence type="ECO:0000313" key="6">
    <source>
        <dbReference type="Proteomes" id="UP000284451"/>
    </source>
</evidence>
<evidence type="ECO:0000313" key="5">
    <source>
        <dbReference type="EMBL" id="RWR30159.1"/>
    </source>
</evidence>
<name>A0A443IVB6_9RHOB</name>
<keyword evidence="1 4" id="KW-0808">Transferase</keyword>
<protein>
    <submittedName>
        <fullName evidence="4">GNAT family N-acetyltransferase</fullName>
    </submittedName>
</protein>
<proteinExistence type="predicted"/>
<dbReference type="SUPFAM" id="SSF55729">
    <property type="entry name" value="Acyl-CoA N-acyltransferases (Nat)"/>
    <property type="match status" value="1"/>
</dbReference>
<dbReference type="PROSITE" id="PS51186">
    <property type="entry name" value="GNAT"/>
    <property type="match status" value="1"/>
</dbReference>